<protein>
    <submittedName>
        <fullName evidence="2">RNA-binding protein</fullName>
    </submittedName>
</protein>
<name>A0A222FIV1_9GAMM</name>
<accession>A0A222FIV1</accession>
<dbReference type="Proteomes" id="UP000202440">
    <property type="component" value="Chromosome"/>
</dbReference>
<dbReference type="InterPro" id="IPR007374">
    <property type="entry name" value="ASCH_domain"/>
</dbReference>
<dbReference type="PANTHER" id="PTHR39203">
    <property type="entry name" value="CYTOPLASMIC PROTEIN-RELATED"/>
    <property type="match status" value="1"/>
</dbReference>
<organism evidence="2 3">
    <name type="scientific">Bacterioplanes sanyensis</name>
    <dbReference type="NCBI Taxonomy" id="1249553"/>
    <lineage>
        <taxon>Bacteria</taxon>
        <taxon>Pseudomonadati</taxon>
        <taxon>Pseudomonadota</taxon>
        <taxon>Gammaproteobacteria</taxon>
        <taxon>Oceanospirillales</taxon>
        <taxon>Oceanospirillaceae</taxon>
        <taxon>Bacterioplanes</taxon>
    </lineage>
</organism>
<dbReference type="PIRSF" id="PIRSF021320">
    <property type="entry name" value="DUF984"/>
    <property type="match status" value="1"/>
</dbReference>
<dbReference type="PANTHER" id="PTHR39203:SF1">
    <property type="entry name" value="CYTOPLASMIC PROTEIN"/>
    <property type="match status" value="1"/>
</dbReference>
<dbReference type="InterPro" id="IPR015947">
    <property type="entry name" value="PUA-like_sf"/>
</dbReference>
<dbReference type="AlphaFoldDB" id="A0A222FIV1"/>
<dbReference type="SMART" id="SM01022">
    <property type="entry name" value="ASCH"/>
    <property type="match status" value="1"/>
</dbReference>
<dbReference type="RefSeq" id="WP_094059718.1">
    <property type="nucleotide sequence ID" value="NZ_CP022530.1"/>
</dbReference>
<gene>
    <name evidence="2" type="ORF">CHH28_07495</name>
</gene>
<keyword evidence="3" id="KW-1185">Reference proteome</keyword>
<evidence type="ECO:0000259" key="1">
    <source>
        <dbReference type="SMART" id="SM01022"/>
    </source>
</evidence>
<dbReference type="KEGG" id="bsan:CHH28_07495"/>
<dbReference type="Pfam" id="PF04266">
    <property type="entry name" value="ASCH"/>
    <property type="match status" value="1"/>
</dbReference>
<dbReference type="CDD" id="cd06553">
    <property type="entry name" value="ASCH_Ef3133_like"/>
    <property type="match status" value="1"/>
</dbReference>
<feature type="domain" description="ASCH" evidence="1">
    <location>
        <begin position="30"/>
        <end position="153"/>
    </location>
</feature>
<proteinExistence type="predicted"/>
<dbReference type="InterPro" id="IPR009326">
    <property type="entry name" value="DUF984"/>
</dbReference>
<evidence type="ECO:0000313" key="3">
    <source>
        <dbReference type="Proteomes" id="UP000202440"/>
    </source>
</evidence>
<dbReference type="OrthoDB" id="9807542at2"/>
<sequence length="154" mass="17490">MTPEQQQYLQQYLDQLPADQQPPATQIVAEHFCADEYNANECARLINIGQKTATCSLKSAYEIENEPLPSVGRLTLVLNWSQQPVCIIRTSKVTISPFNQVGPEFAAAEGEGDGSYEWWRDAHVKFFSQYAEEIGIKFTEDSELVLEHFDKVYP</sequence>
<dbReference type="SUPFAM" id="SSF88697">
    <property type="entry name" value="PUA domain-like"/>
    <property type="match status" value="1"/>
</dbReference>
<dbReference type="Gene3D" id="3.10.400.10">
    <property type="entry name" value="Sulfate adenylyltransferase"/>
    <property type="match status" value="1"/>
</dbReference>
<reference evidence="2 3" key="1">
    <citation type="submission" date="2017-07" db="EMBL/GenBank/DDBJ databases">
        <title>Annotated genome sequence of Bacterioplanes sanyensis isolated from Red Sea.</title>
        <authorList>
            <person name="Rehman Z.U."/>
        </authorList>
    </citation>
    <scope>NUCLEOTIDE SEQUENCE [LARGE SCALE GENOMIC DNA]</scope>
    <source>
        <strain evidence="2 3">NV9</strain>
    </source>
</reference>
<dbReference type="EMBL" id="CP022530">
    <property type="protein sequence ID" value="ASP38526.1"/>
    <property type="molecule type" value="Genomic_DNA"/>
</dbReference>
<evidence type="ECO:0000313" key="2">
    <source>
        <dbReference type="EMBL" id="ASP38526.1"/>
    </source>
</evidence>